<protein>
    <recommendedName>
        <fullName evidence="2">histidine kinase</fullName>
        <ecNumber evidence="2">2.7.13.3</ecNumber>
    </recommendedName>
</protein>
<evidence type="ECO:0000256" key="4">
    <source>
        <dbReference type="ARBA" id="ARBA00022679"/>
    </source>
</evidence>
<dbReference type="InterPro" id="IPR001789">
    <property type="entry name" value="Sig_transdc_resp-reg_receiver"/>
</dbReference>
<dbReference type="AlphaFoldDB" id="A0AAU9PXY4"/>
<keyword evidence="8" id="KW-0472">Membrane</keyword>
<feature type="domain" description="Response regulatory" evidence="10">
    <location>
        <begin position="661"/>
        <end position="774"/>
    </location>
</feature>
<evidence type="ECO:0000259" key="9">
    <source>
        <dbReference type="PROSITE" id="PS50109"/>
    </source>
</evidence>
<evidence type="ECO:0000256" key="5">
    <source>
        <dbReference type="ARBA" id="ARBA00022777"/>
    </source>
</evidence>
<accession>A0AAU9PXY4</accession>
<dbReference type="PROSITE" id="PS50110">
    <property type="entry name" value="RESPONSE_REGULATORY"/>
    <property type="match status" value="1"/>
</dbReference>
<dbReference type="GO" id="GO:0000155">
    <property type="term" value="F:phosphorelay sensor kinase activity"/>
    <property type="evidence" value="ECO:0007669"/>
    <property type="project" value="InterPro"/>
</dbReference>
<proteinExistence type="predicted"/>
<dbReference type="InterPro" id="IPR003661">
    <property type="entry name" value="HisK_dim/P_dom"/>
</dbReference>
<dbReference type="SMART" id="SM00448">
    <property type="entry name" value="REC"/>
    <property type="match status" value="1"/>
</dbReference>
<keyword evidence="5 11" id="KW-0418">Kinase</keyword>
<dbReference type="InterPro" id="IPR011006">
    <property type="entry name" value="CheY-like_superfamily"/>
</dbReference>
<dbReference type="PANTHER" id="PTHR43047:SF72">
    <property type="entry name" value="OSMOSENSING HISTIDINE PROTEIN KINASE SLN1"/>
    <property type="match status" value="1"/>
</dbReference>
<dbReference type="EMBL" id="CAKMTQ010000001">
    <property type="protein sequence ID" value="CAH1520916.1"/>
    <property type="molecule type" value="Genomic_DNA"/>
</dbReference>
<dbReference type="GO" id="GO:0005886">
    <property type="term" value="C:plasma membrane"/>
    <property type="evidence" value="ECO:0007669"/>
    <property type="project" value="TreeGrafter"/>
</dbReference>
<dbReference type="Proteomes" id="UP001295420">
    <property type="component" value="Unassembled WGS sequence"/>
</dbReference>
<dbReference type="PRINTS" id="PR00344">
    <property type="entry name" value="BCTRLSENSOR"/>
</dbReference>
<dbReference type="CDD" id="cd17546">
    <property type="entry name" value="REC_hyHK_CKI1_RcsC-like"/>
    <property type="match status" value="1"/>
</dbReference>
<evidence type="ECO:0000256" key="3">
    <source>
        <dbReference type="ARBA" id="ARBA00022553"/>
    </source>
</evidence>
<dbReference type="Gene3D" id="1.10.287.130">
    <property type="match status" value="1"/>
</dbReference>
<feature type="modified residue" description="4-aspartylphosphate" evidence="7">
    <location>
        <position position="710"/>
    </location>
</feature>
<dbReference type="Pfam" id="PF00072">
    <property type="entry name" value="Response_reg"/>
    <property type="match status" value="1"/>
</dbReference>
<evidence type="ECO:0000256" key="8">
    <source>
        <dbReference type="SAM" id="Phobius"/>
    </source>
</evidence>
<evidence type="ECO:0000256" key="2">
    <source>
        <dbReference type="ARBA" id="ARBA00012438"/>
    </source>
</evidence>
<dbReference type="Gene3D" id="3.30.565.10">
    <property type="entry name" value="Histidine kinase-like ATPase, C-terminal domain"/>
    <property type="match status" value="1"/>
</dbReference>
<dbReference type="PANTHER" id="PTHR43047">
    <property type="entry name" value="TWO-COMPONENT HISTIDINE PROTEIN KINASE"/>
    <property type="match status" value="1"/>
</dbReference>
<evidence type="ECO:0000259" key="10">
    <source>
        <dbReference type="PROSITE" id="PS50110"/>
    </source>
</evidence>
<keyword evidence="6" id="KW-0378">Hydrolase</keyword>
<feature type="transmembrane region" description="Helical" evidence="8">
    <location>
        <begin position="305"/>
        <end position="324"/>
    </location>
</feature>
<keyword evidence="8" id="KW-1133">Transmembrane helix</keyword>
<dbReference type="CDD" id="cd00082">
    <property type="entry name" value="HisKA"/>
    <property type="match status" value="1"/>
</dbReference>
<dbReference type="InterPro" id="IPR003594">
    <property type="entry name" value="HATPase_dom"/>
</dbReference>
<dbReference type="Pfam" id="PF02518">
    <property type="entry name" value="HATPase_c"/>
    <property type="match status" value="1"/>
</dbReference>
<dbReference type="Pfam" id="PF00512">
    <property type="entry name" value="HisKA"/>
    <property type="match status" value="1"/>
</dbReference>
<dbReference type="SUPFAM" id="SSF55874">
    <property type="entry name" value="ATPase domain of HSP90 chaperone/DNA topoisomerase II/histidine kinase"/>
    <property type="match status" value="1"/>
</dbReference>
<evidence type="ECO:0000256" key="7">
    <source>
        <dbReference type="PROSITE-ProRule" id="PRU00169"/>
    </source>
</evidence>
<comment type="catalytic activity">
    <reaction evidence="1">
        <text>ATP + protein L-histidine = ADP + protein N-phospho-L-histidine.</text>
        <dbReference type="EC" id="2.7.13.3"/>
    </reaction>
</comment>
<keyword evidence="8" id="KW-0812">Transmembrane</keyword>
<evidence type="ECO:0000313" key="11">
    <source>
        <dbReference type="EMBL" id="CAH1520916.1"/>
    </source>
</evidence>
<reference evidence="11" key="1">
    <citation type="submission" date="2022-01" db="EMBL/GenBank/DDBJ databases">
        <authorList>
            <person name="Lagorce A."/>
        </authorList>
    </citation>
    <scope>NUCLEOTIDE SEQUENCE</scope>
    <source>
        <strain evidence="11">Th15_F1_D04</strain>
    </source>
</reference>
<dbReference type="InterPro" id="IPR004358">
    <property type="entry name" value="Sig_transdc_His_kin-like_C"/>
</dbReference>
<dbReference type="SUPFAM" id="SSF47384">
    <property type="entry name" value="Homodimeric domain of signal transducing histidine kinase"/>
    <property type="match status" value="1"/>
</dbReference>
<keyword evidence="4 11" id="KW-0808">Transferase</keyword>
<feature type="transmembrane region" description="Helical" evidence="8">
    <location>
        <begin position="7"/>
        <end position="27"/>
    </location>
</feature>
<dbReference type="Gene3D" id="3.40.50.2300">
    <property type="match status" value="1"/>
</dbReference>
<dbReference type="RefSeq" id="WP_409929838.1">
    <property type="nucleotide sequence ID" value="NZ_CAKMTQ010000001.1"/>
</dbReference>
<dbReference type="EC" id="2.7.13.3" evidence="2"/>
<dbReference type="SUPFAM" id="SSF52172">
    <property type="entry name" value="CheY-like"/>
    <property type="match status" value="1"/>
</dbReference>
<keyword evidence="3 7" id="KW-0597">Phosphoprotein</keyword>
<organism evidence="11 12">
    <name type="scientific">Vibrio owensii</name>
    <dbReference type="NCBI Taxonomy" id="696485"/>
    <lineage>
        <taxon>Bacteria</taxon>
        <taxon>Pseudomonadati</taxon>
        <taxon>Pseudomonadota</taxon>
        <taxon>Gammaproteobacteria</taxon>
        <taxon>Vibrionales</taxon>
        <taxon>Vibrionaceae</taxon>
        <taxon>Vibrio</taxon>
    </lineage>
</organism>
<dbReference type="PROSITE" id="PS50109">
    <property type="entry name" value="HIS_KIN"/>
    <property type="match status" value="1"/>
</dbReference>
<evidence type="ECO:0000256" key="1">
    <source>
        <dbReference type="ARBA" id="ARBA00000085"/>
    </source>
</evidence>
<dbReference type="GO" id="GO:0016787">
    <property type="term" value="F:hydrolase activity"/>
    <property type="evidence" value="ECO:0007669"/>
    <property type="project" value="UniProtKB-KW"/>
</dbReference>
<dbReference type="GO" id="GO:0009927">
    <property type="term" value="F:histidine phosphotransfer kinase activity"/>
    <property type="evidence" value="ECO:0007669"/>
    <property type="project" value="TreeGrafter"/>
</dbReference>
<dbReference type="Gene3D" id="6.10.340.10">
    <property type="match status" value="1"/>
</dbReference>
<dbReference type="InterPro" id="IPR005467">
    <property type="entry name" value="His_kinase_dom"/>
</dbReference>
<evidence type="ECO:0000313" key="12">
    <source>
        <dbReference type="Proteomes" id="UP001295420"/>
    </source>
</evidence>
<comment type="caution">
    <text evidence="11">The sequence shown here is derived from an EMBL/GenBank/DDBJ whole genome shotgun (WGS) entry which is preliminary data.</text>
</comment>
<feature type="domain" description="Histidine kinase" evidence="9">
    <location>
        <begin position="412"/>
        <end position="631"/>
    </location>
</feature>
<dbReference type="InterPro" id="IPR036097">
    <property type="entry name" value="HisK_dim/P_sf"/>
</dbReference>
<dbReference type="InterPro" id="IPR036890">
    <property type="entry name" value="HATPase_C_sf"/>
</dbReference>
<sequence length="776" mass="87592">MSFRNKILIINATLFLVFVGIFVYGTIQYVKGSYNNQLDSIKEGIIGQNTKLLQTFVQSQDALLEEKADFILEEVKYLSLVFESSCVRGYPTLDHIGDSLQCINDTATDYIKSIAFVDISKNIQISLAENGSTSILRYDSKHTPLWASDNAFKYKVVRDNIANNFYILQPTKGFPNVLLKFELDLKIFSRSLSFDGLDNNQYRFLLLDGEGNFIASNLQQSFRRLLNTKIVVDDHYDTLRDYIQSMKSGSFTVKAKDDVYNIIHRQNQTMKWRVILVTPESYLHSSYVSTRELLLNSDNLLVEKILFSSLALFILFLVLIYFTVMKTFRPVNDLIKQANYLKDKDFTNAANIVYHNGDEIEVLSQAYSEAGRTIKLLVEGLEGEVKLRTEQYEKAAKEALDATKKKSTLLSNVSHEIRTPLNAIIGYLHMLKIEKCGTYCSHELEGISTASNTILDIVNDLLDFERLDSVNYKLHPKHVAINKIARDLEKTFHPLAKQKGLELNIVKEGIGGAHQLFIDELRFQQALSNIITNAIKFTDIGEIEISISMDSFDGQRMVVFAVRDTGRGIRQEDLETIFNSFEQANQEDKQFGFGLGLAITKAIINLMGGVLAVESKIEQGSIFKIALPISMLTHNVLLASEEDEGSTDDENIEMQSFEGIKALVVDDVEFNREILQYHLNLLGIECVTAIDGVDALNKLENEVVDVILTDVSMPNMGGVELANRSKNITPTLPIIAVTARATVQEEEKMSHYFDNYITKPVNEIDLMTALSLTLHK</sequence>
<name>A0AAU9PXY4_9VIBR</name>
<dbReference type="SMART" id="SM00387">
    <property type="entry name" value="HATPase_c"/>
    <property type="match status" value="1"/>
</dbReference>
<evidence type="ECO:0000256" key="6">
    <source>
        <dbReference type="ARBA" id="ARBA00022801"/>
    </source>
</evidence>
<dbReference type="SMART" id="SM00388">
    <property type="entry name" value="HisKA"/>
    <property type="match status" value="1"/>
</dbReference>
<gene>
    <name evidence="11" type="ORF">THF1D04_10496</name>
</gene>